<feature type="chain" id="PRO_5044978902" description="Carboxylic ester hydrolase" evidence="8">
    <location>
        <begin position="18"/>
        <end position="576"/>
    </location>
</feature>
<evidence type="ECO:0000256" key="3">
    <source>
        <dbReference type="ARBA" id="ARBA00022723"/>
    </source>
</evidence>
<evidence type="ECO:0000256" key="5">
    <source>
        <dbReference type="ARBA" id="ARBA00022801"/>
    </source>
</evidence>
<accession>A0ABR0F468</accession>
<dbReference type="EC" id="3.1.1.-" evidence="8"/>
<evidence type="ECO:0000313" key="10">
    <source>
        <dbReference type="Proteomes" id="UP001305779"/>
    </source>
</evidence>
<comment type="caution">
    <text evidence="9">The sequence shown here is derived from an EMBL/GenBank/DDBJ whole genome shotgun (WGS) entry which is preliminary data.</text>
</comment>
<keyword evidence="10" id="KW-1185">Reference proteome</keyword>
<evidence type="ECO:0000256" key="4">
    <source>
        <dbReference type="ARBA" id="ARBA00022729"/>
    </source>
</evidence>
<proteinExistence type="inferred from homology"/>
<keyword evidence="6" id="KW-0106">Calcium</keyword>
<name>A0ABR0F468_ZASCE</name>
<organism evidence="9 10">
    <name type="scientific">Zasmidium cellare</name>
    <name type="common">Wine cellar mold</name>
    <name type="synonym">Racodium cellare</name>
    <dbReference type="NCBI Taxonomy" id="395010"/>
    <lineage>
        <taxon>Eukaryota</taxon>
        <taxon>Fungi</taxon>
        <taxon>Dikarya</taxon>
        <taxon>Ascomycota</taxon>
        <taxon>Pezizomycotina</taxon>
        <taxon>Dothideomycetes</taxon>
        <taxon>Dothideomycetidae</taxon>
        <taxon>Mycosphaerellales</taxon>
        <taxon>Mycosphaerellaceae</taxon>
        <taxon>Zasmidium</taxon>
    </lineage>
</organism>
<dbReference type="PANTHER" id="PTHR33938:SF16">
    <property type="entry name" value="CARBOXYLIC ESTER HYDROLASE"/>
    <property type="match status" value="1"/>
</dbReference>
<keyword evidence="3" id="KW-0479">Metal-binding</keyword>
<dbReference type="Pfam" id="PF07519">
    <property type="entry name" value="Tannase"/>
    <property type="match status" value="1"/>
</dbReference>
<keyword evidence="4 8" id="KW-0732">Signal</keyword>
<reference evidence="9 10" key="1">
    <citation type="journal article" date="2023" name="G3 (Bethesda)">
        <title>A chromosome-level genome assembly of Zasmidium syzygii isolated from banana leaves.</title>
        <authorList>
            <person name="van Westerhoven A.C."/>
            <person name="Mehrabi R."/>
            <person name="Talebi R."/>
            <person name="Steentjes M.B.F."/>
            <person name="Corcolon B."/>
            <person name="Chong P.A."/>
            <person name="Kema G.H.J."/>
            <person name="Seidl M.F."/>
        </authorList>
    </citation>
    <scope>NUCLEOTIDE SEQUENCE [LARGE SCALE GENOMIC DNA]</scope>
    <source>
        <strain evidence="9 10">P124</strain>
    </source>
</reference>
<dbReference type="EMBL" id="JAXOVC010000001">
    <property type="protein sequence ID" value="KAK4508749.1"/>
    <property type="molecule type" value="Genomic_DNA"/>
</dbReference>
<evidence type="ECO:0000256" key="8">
    <source>
        <dbReference type="RuleBase" id="RU361238"/>
    </source>
</evidence>
<dbReference type="PANTHER" id="PTHR33938">
    <property type="entry name" value="FERULOYL ESTERASE B-RELATED"/>
    <property type="match status" value="1"/>
</dbReference>
<dbReference type="Proteomes" id="UP001305779">
    <property type="component" value="Unassembled WGS sequence"/>
</dbReference>
<keyword evidence="7" id="KW-1015">Disulfide bond</keyword>
<evidence type="ECO:0000256" key="1">
    <source>
        <dbReference type="ARBA" id="ARBA00006249"/>
    </source>
</evidence>
<feature type="signal peptide" evidence="8">
    <location>
        <begin position="1"/>
        <end position="17"/>
    </location>
</feature>
<dbReference type="SUPFAM" id="SSF53474">
    <property type="entry name" value="alpha/beta-Hydrolases"/>
    <property type="match status" value="1"/>
</dbReference>
<comment type="similarity">
    <text evidence="1 8">Belongs to the tannase family.</text>
</comment>
<dbReference type="InterPro" id="IPR011118">
    <property type="entry name" value="Tannase/feruloyl_esterase"/>
</dbReference>
<evidence type="ECO:0000256" key="6">
    <source>
        <dbReference type="ARBA" id="ARBA00022837"/>
    </source>
</evidence>
<sequence>MLFYMVILNLAAGFASASSLAGVCTTAHARASLPHDAYQGILIDDSSVQANSFSNISISDVMYPDAVIDYCNVTFAYSHEGRVDDRVLVTYWLPAPDKFENRFLATGGGGLAINSGNTSVAGAIPYGAAAGLTDGGFGSFDVQWDEVFLLANNTVNWQSVYMMGYQAIHEMTVIGKAFTQNFYNSNSTLYTYYQGCSEGGREGFSQVQRFAETYDGAIIGAPALRYSFQQVNHLHSGIVEQTLDYYPPSCELDKIANATIKACDGLDGKRDGVVSRTDLCALQFDLKSIIGAPYSCPATVGSMMTLPAPAQNGTVTEKGIAVVTEILKGLQDSQGRQVYVPYQFGATFADAATEFNNATGKWQIPENGLGAQSYGSEWVERYLLLQNSSTLPTLKNVTYDSIKEWMVLGLHMYSDSLQTTWPDLSSWQEAGNKILHYHGESDNSIPTAASVRYRESVRKIMYPHLSYNASEAALSEWYKFYSIPGAAHCSDNPYQPNAAFPQTNLKVMIGWVEKGVAPDTLNATVLLGENKGANQQICAWPLRPFWNDNGAVECVYDQKSLNSWFYDLDAIKVPVF</sequence>
<dbReference type="InterPro" id="IPR029058">
    <property type="entry name" value="AB_hydrolase_fold"/>
</dbReference>
<evidence type="ECO:0000313" key="9">
    <source>
        <dbReference type="EMBL" id="KAK4508749.1"/>
    </source>
</evidence>
<keyword evidence="5 8" id="KW-0378">Hydrolase</keyword>
<keyword evidence="2" id="KW-0719">Serine esterase</keyword>
<evidence type="ECO:0000256" key="2">
    <source>
        <dbReference type="ARBA" id="ARBA00022487"/>
    </source>
</evidence>
<protein>
    <recommendedName>
        <fullName evidence="8">Carboxylic ester hydrolase</fullName>
        <ecNumber evidence="8">3.1.1.-</ecNumber>
    </recommendedName>
</protein>
<evidence type="ECO:0000256" key="7">
    <source>
        <dbReference type="ARBA" id="ARBA00023157"/>
    </source>
</evidence>
<gene>
    <name evidence="9" type="ORF">PRZ48_002488</name>
</gene>